<dbReference type="InterPro" id="IPR036915">
    <property type="entry name" value="Cyclin-like_sf"/>
</dbReference>
<dbReference type="InterPro" id="IPR048258">
    <property type="entry name" value="Cyclins_cyclin-box"/>
</dbReference>
<proteinExistence type="inferred from homology"/>
<reference evidence="9" key="1">
    <citation type="journal article" date="2024" name="IScience">
        <title>Strigolactones Initiate the Formation of Haustorium-like Structures in Castilleja.</title>
        <authorList>
            <person name="Buerger M."/>
            <person name="Peterson D."/>
            <person name="Chory J."/>
        </authorList>
    </citation>
    <scope>NUCLEOTIDE SEQUENCE [LARGE SCALE GENOMIC DNA]</scope>
</reference>
<evidence type="ECO:0000256" key="3">
    <source>
        <dbReference type="ARBA" id="ARBA00023127"/>
    </source>
</evidence>
<comment type="caution">
    <text evidence="8">The sequence shown here is derived from an EMBL/GenBank/DDBJ whole genome shotgun (WGS) entry which is preliminary data.</text>
</comment>
<name>A0ABD3BAF3_9LAMI</name>
<feature type="domain" description="Cyclin C-terminal" evidence="7">
    <location>
        <begin position="206"/>
        <end position="332"/>
    </location>
</feature>
<dbReference type="SUPFAM" id="SSF47954">
    <property type="entry name" value="Cyclin-like"/>
    <property type="match status" value="2"/>
</dbReference>
<evidence type="ECO:0000256" key="1">
    <source>
        <dbReference type="ARBA" id="ARBA00009065"/>
    </source>
</evidence>
<keyword evidence="3 5" id="KW-0195">Cyclin</keyword>
<protein>
    <submittedName>
        <fullName evidence="8">Cyclin</fullName>
    </submittedName>
</protein>
<dbReference type="InterPro" id="IPR006671">
    <property type="entry name" value="Cyclin_N"/>
</dbReference>
<dbReference type="Pfam" id="PF00134">
    <property type="entry name" value="Cyclin_N"/>
    <property type="match status" value="1"/>
</dbReference>
<dbReference type="InterPro" id="IPR004367">
    <property type="entry name" value="Cyclin_C-dom"/>
</dbReference>
<dbReference type="CDD" id="cd20544">
    <property type="entry name" value="CYCLIN_AtCycD-like_rpt2"/>
    <property type="match status" value="1"/>
</dbReference>
<dbReference type="Proteomes" id="UP001632038">
    <property type="component" value="Unassembled WGS sequence"/>
</dbReference>
<gene>
    <name evidence="8" type="primary">CYCD3_6</name>
    <name evidence="8" type="ORF">CASFOL_042318</name>
</gene>
<dbReference type="Pfam" id="PF02984">
    <property type="entry name" value="Cyclin_C"/>
    <property type="match status" value="1"/>
</dbReference>
<feature type="domain" description="Cyclin-like" evidence="6">
    <location>
        <begin position="107"/>
        <end position="197"/>
    </location>
</feature>
<dbReference type="GO" id="GO:0048316">
    <property type="term" value="P:seed development"/>
    <property type="evidence" value="ECO:0007669"/>
    <property type="project" value="UniProtKB-ARBA"/>
</dbReference>
<dbReference type="AlphaFoldDB" id="A0ABD3BAF3"/>
<keyword evidence="4" id="KW-0131">Cell cycle</keyword>
<dbReference type="CDD" id="cd20543">
    <property type="entry name" value="CYCLIN_AtCycD-like_rpt1"/>
    <property type="match status" value="1"/>
</dbReference>
<evidence type="ECO:0000256" key="4">
    <source>
        <dbReference type="ARBA" id="ARBA00023306"/>
    </source>
</evidence>
<dbReference type="SMART" id="SM00385">
    <property type="entry name" value="CYCLIN"/>
    <property type="match status" value="1"/>
</dbReference>
<keyword evidence="2" id="KW-0132">Cell division</keyword>
<dbReference type="GO" id="GO:0051301">
    <property type="term" value="P:cell division"/>
    <property type="evidence" value="ECO:0007669"/>
    <property type="project" value="UniProtKB-KW"/>
</dbReference>
<evidence type="ECO:0000256" key="5">
    <source>
        <dbReference type="RuleBase" id="RU000383"/>
    </source>
</evidence>
<dbReference type="Gene3D" id="1.10.472.10">
    <property type="entry name" value="Cyclin-like"/>
    <property type="match status" value="2"/>
</dbReference>
<dbReference type="InterPro" id="IPR039361">
    <property type="entry name" value="Cyclin"/>
</dbReference>
<dbReference type="FunFam" id="1.10.472.10:FF:000070">
    <property type="entry name" value="CYCLIN D32"/>
    <property type="match status" value="1"/>
</dbReference>
<dbReference type="PROSITE" id="PS00292">
    <property type="entry name" value="CYCLINS"/>
    <property type="match status" value="1"/>
</dbReference>
<dbReference type="PANTHER" id="PTHR10177">
    <property type="entry name" value="CYCLINS"/>
    <property type="match status" value="1"/>
</dbReference>
<dbReference type="EMBL" id="JAVIJP010000107">
    <property type="protein sequence ID" value="KAL3614244.1"/>
    <property type="molecule type" value="Genomic_DNA"/>
</dbReference>
<accession>A0ABD3BAF3</accession>
<evidence type="ECO:0000259" key="7">
    <source>
        <dbReference type="SMART" id="SM01332"/>
    </source>
</evidence>
<keyword evidence="9" id="KW-1185">Reference proteome</keyword>
<evidence type="ECO:0000259" key="6">
    <source>
        <dbReference type="SMART" id="SM00385"/>
    </source>
</evidence>
<organism evidence="8 9">
    <name type="scientific">Castilleja foliolosa</name>
    <dbReference type="NCBI Taxonomy" id="1961234"/>
    <lineage>
        <taxon>Eukaryota</taxon>
        <taxon>Viridiplantae</taxon>
        <taxon>Streptophyta</taxon>
        <taxon>Embryophyta</taxon>
        <taxon>Tracheophyta</taxon>
        <taxon>Spermatophyta</taxon>
        <taxon>Magnoliopsida</taxon>
        <taxon>eudicotyledons</taxon>
        <taxon>Gunneridae</taxon>
        <taxon>Pentapetalae</taxon>
        <taxon>asterids</taxon>
        <taxon>lamiids</taxon>
        <taxon>Lamiales</taxon>
        <taxon>Orobanchaceae</taxon>
        <taxon>Pedicularideae</taxon>
        <taxon>Castillejinae</taxon>
        <taxon>Castilleja</taxon>
    </lineage>
</organism>
<evidence type="ECO:0000256" key="2">
    <source>
        <dbReference type="ARBA" id="ARBA00022618"/>
    </source>
</evidence>
<dbReference type="InterPro" id="IPR013763">
    <property type="entry name" value="Cyclin-like_dom"/>
</dbReference>
<sequence length="369" mass="42382">MAVEQNPQKSLLDALYCEEEEEKWGDVDDDENEDSEITLMNNSKNPFNITQNNNNYNNNLSLFPLLLLEQDLFWDDEELQSLFTKEKETCIPKPSNETGFARKEAVEWVLKINAHYGFSALTAILAVNYLDRFLFTLCFQKDDKQPWMMQLLAVTCLSLAAKVEETHVPLLLDLQVEDAKYLFEAKTIQRMELLVLSGLKWRMNPVTPLSFLDHIIRRLGLKSYTHWDFLRSCENLLLSVIPDPRLMNYLPSVLATATMLHVIHQVEPSNAVVYENQLLGVLKINKEEVDDCYEIISDVISNQNPLKRKFCPEILSFDDGSSNDSWASSSSSCISSSSPHQPIFKKTKRVQEQQMRLPSLTRVFVGSPH</sequence>
<evidence type="ECO:0000313" key="8">
    <source>
        <dbReference type="EMBL" id="KAL3614244.1"/>
    </source>
</evidence>
<dbReference type="GO" id="GO:0010444">
    <property type="term" value="P:guard mother cell differentiation"/>
    <property type="evidence" value="ECO:0007669"/>
    <property type="project" value="UniProtKB-ARBA"/>
</dbReference>
<evidence type="ECO:0000313" key="9">
    <source>
        <dbReference type="Proteomes" id="UP001632038"/>
    </source>
</evidence>
<comment type="similarity">
    <text evidence="1">Belongs to the cyclin family. Cyclin D subfamily.</text>
</comment>
<dbReference type="SMART" id="SM01332">
    <property type="entry name" value="Cyclin_C"/>
    <property type="match status" value="1"/>
</dbReference>
<dbReference type="FunFam" id="1.10.472.10:FF:000060">
    <property type="entry name" value="D6-type cyclin"/>
    <property type="match status" value="1"/>
</dbReference>